<feature type="region of interest" description="Disordered" evidence="1">
    <location>
        <begin position="68"/>
        <end position="102"/>
    </location>
</feature>
<name>A0A317ZYF8_9MICO</name>
<comment type="caution">
    <text evidence="3">The sequence shown here is derived from an EMBL/GenBank/DDBJ whole genome shotgun (WGS) entry which is preliminary data.</text>
</comment>
<evidence type="ECO:0000313" key="3">
    <source>
        <dbReference type="EMBL" id="PXA71671.1"/>
    </source>
</evidence>
<keyword evidence="2" id="KW-0812">Transmembrane</keyword>
<reference evidence="3 4" key="1">
    <citation type="submission" date="2018-05" db="EMBL/GenBank/DDBJ databases">
        <title>Genetic diversity of glacier-inhabiting Cryobacterium bacteria in China and description of Cryobacterium mengkeensis sp. nov. and Arthrobacter glacialis sp. nov.</title>
        <authorList>
            <person name="Liu Q."/>
            <person name="Xin Y.-H."/>
        </authorList>
    </citation>
    <scope>NUCLEOTIDE SEQUENCE [LARGE SCALE GENOMIC DNA]</scope>
    <source>
        <strain evidence="3 4">SK-1</strain>
    </source>
</reference>
<keyword evidence="2" id="KW-0472">Membrane</keyword>
<keyword evidence="4" id="KW-1185">Reference proteome</keyword>
<gene>
    <name evidence="3" type="ORF">CTB96_01710</name>
</gene>
<feature type="region of interest" description="Disordered" evidence="1">
    <location>
        <begin position="1"/>
        <end position="38"/>
    </location>
</feature>
<dbReference type="Proteomes" id="UP000246722">
    <property type="component" value="Unassembled WGS sequence"/>
</dbReference>
<feature type="compositionally biased region" description="Low complexity" evidence="1">
    <location>
        <begin position="1"/>
        <end position="19"/>
    </location>
</feature>
<proteinExistence type="predicted"/>
<keyword evidence="2" id="KW-1133">Transmembrane helix</keyword>
<sequence length="223" mass="22819">MPMPLSDSAAPAPAPAGDGTSNRPGTSAAGGPPRRPSRRTIAWAGGAVLAVLVIIGLFFLAQSLAGTPTAAPTESSSAAPSETPTPTPTETPAPTAPQPAGVHSWDTMFGSECLEPYTSPWDEEFTVVDCATPHTAQLVYRGILDGASGSEFPGEEAFAAQINVLCSAPGVIDFDAAGAYDDVQLQGSYPVTAEQWAAGDRYFYCFASRSSGEPLTASLAPVA</sequence>
<feature type="transmembrane region" description="Helical" evidence="2">
    <location>
        <begin position="41"/>
        <end position="61"/>
    </location>
</feature>
<feature type="compositionally biased region" description="Low complexity" evidence="1">
    <location>
        <begin position="68"/>
        <end position="82"/>
    </location>
</feature>
<accession>A0A317ZYF8</accession>
<evidence type="ECO:0000256" key="1">
    <source>
        <dbReference type="SAM" id="MobiDB-lite"/>
    </source>
</evidence>
<dbReference type="EMBL" id="QHLY01000005">
    <property type="protein sequence ID" value="PXA71671.1"/>
    <property type="molecule type" value="Genomic_DNA"/>
</dbReference>
<dbReference type="AlphaFoldDB" id="A0A317ZYF8"/>
<protein>
    <submittedName>
        <fullName evidence="3">Uncharacterized protein</fullName>
    </submittedName>
</protein>
<feature type="compositionally biased region" description="Pro residues" evidence="1">
    <location>
        <begin position="83"/>
        <end position="97"/>
    </location>
</feature>
<organism evidence="3 4">
    <name type="scientific">Cryobacterium arcticum</name>
    <dbReference type="NCBI Taxonomy" id="670052"/>
    <lineage>
        <taxon>Bacteria</taxon>
        <taxon>Bacillati</taxon>
        <taxon>Actinomycetota</taxon>
        <taxon>Actinomycetes</taxon>
        <taxon>Micrococcales</taxon>
        <taxon>Microbacteriaceae</taxon>
        <taxon>Cryobacterium</taxon>
    </lineage>
</organism>
<evidence type="ECO:0000256" key="2">
    <source>
        <dbReference type="SAM" id="Phobius"/>
    </source>
</evidence>
<evidence type="ECO:0000313" key="4">
    <source>
        <dbReference type="Proteomes" id="UP000246722"/>
    </source>
</evidence>